<dbReference type="EMBL" id="CH476732">
    <property type="protein sequence ID" value="EIE75512.1"/>
    <property type="molecule type" value="Genomic_DNA"/>
</dbReference>
<keyword evidence="3" id="KW-1185">Reference proteome</keyword>
<dbReference type="OMA" id="NETHPIA"/>
<evidence type="ECO:0000313" key="2">
    <source>
        <dbReference type="EMBL" id="EIE75512.1"/>
    </source>
</evidence>
<protein>
    <submittedName>
        <fullName evidence="2">Uncharacterized protein</fullName>
    </submittedName>
</protein>
<name>I1BH32_RHIO9</name>
<sequence length="337" mass="38768">MSKDRQDVSFNDNNNCKSNNAQNGSNYSTLEKGCRKATKKLSQLFHKNEHDKDGFCTKLLKKIKWKPKSSIWTNEKQSKEYLKKSHISIMTKEQEYNFEQQHLIANSSEQVSHQLQVTKESNKELINLQPIFGQLEKKPPLTEDQSNAGNSFKDDLNEWLVILVNSSLFSSTEDTKHNGTSYSSTSLKPQLLQKSFNDSNEPIVNELQPPNRHEKKPFVISNSHYSEQPSTNHHSTMSSLYGGSCNKSLLSAQLQQHDEVKERLDIAAAKRNAIKQNRLKEQMNLAWFETMDMIKSHDINSQSLSNDILYQKLQMNTRSEASSSKDIFNEQPEILIW</sequence>
<feature type="region of interest" description="Disordered" evidence="1">
    <location>
        <begin position="1"/>
        <end position="28"/>
    </location>
</feature>
<evidence type="ECO:0000313" key="3">
    <source>
        <dbReference type="Proteomes" id="UP000009138"/>
    </source>
</evidence>
<dbReference type="GeneID" id="93607188"/>
<gene>
    <name evidence="2" type="ORF">RO3G_00216</name>
</gene>
<evidence type="ECO:0000256" key="1">
    <source>
        <dbReference type="SAM" id="MobiDB-lite"/>
    </source>
</evidence>
<dbReference type="AlphaFoldDB" id="I1BH32"/>
<dbReference type="VEuPathDB" id="FungiDB:RO3G_00216"/>
<proteinExistence type="predicted"/>
<dbReference type="InParanoid" id="I1BH32"/>
<dbReference type="OrthoDB" id="2291010at2759"/>
<feature type="compositionally biased region" description="Low complexity" evidence="1">
    <location>
        <begin position="9"/>
        <end position="26"/>
    </location>
</feature>
<dbReference type="RefSeq" id="XP_067510908.1">
    <property type="nucleotide sequence ID" value="XM_067654807.1"/>
</dbReference>
<organism evidence="2 3">
    <name type="scientific">Rhizopus delemar (strain RA 99-880 / ATCC MYA-4621 / FGSC 9543 / NRRL 43880)</name>
    <name type="common">Mucormycosis agent</name>
    <name type="synonym">Rhizopus arrhizus var. delemar</name>
    <dbReference type="NCBI Taxonomy" id="246409"/>
    <lineage>
        <taxon>Eukaryota</taxon>
        <taxon>Fungi</taxon>
        <taxon>Fungi incertae sedis</taxon>
        <taxon>Mucoromycota</taxon>
        <taxon>Mucoromycotina</taxon>
        <taxon>Mucoromycetes</taxon>
        <taxon>Mucorales</taxon>
        <taxon>Mucorineae</taxon>
        <taxon>Rhizopodaceae</taxon>
        <taxon>Rhizopus</taxon>
    </lineage>
</organism>
<dbReference type="Proteomes" id="UP000009138">
    <property type="component" value="Unassembled WGS sequence"/>
</dbReference>
<reference evidence="2 3" key="1">
    <citation type="journal article" date="2009" name="PLoS Genet.">
        <title>Genomic analysis of the basal lineage fungus Rhizopus oryzae reveals a whole-genome duplication.</title>
        <authorList>
            <person name="Ma L.-J."/>
            <person name="Ibrahim A.S."/>
            <person name="Skory C."/>
            <person name="Grabherr M.G."/>
            <person name="Burger G."/>
            <person name="Butler M."/>
            <person name="Elias M."/>
            <person name="Idnurm A."/>
            <person name="Lang B.F."/>
            <person name="Sone T."/>
            <person name="Abe A."/>
            <person name="Calvo S.E."/>
            <person name="Corrochano L.M."/>
            <person name="Engels R."/>
            <person name="Fu J."/>
            <person name="Hansberg W."/>
            <person name="Kim J.-M."/>
            <person name="Kodira C.D."/>
            <person name="Koehrsen M.J."/>
            <person name="Liu B."/>
            <person name="Miranda-Saavedra D."/>
            <person name="O'Leary S."/>
            <person name="Ortiz-Castellanos L."/>
            <person name="Poulter R."/>
            <person name="Rodriguez-Romero J."/>
            <person name="Ruiz-Herrera J."/>
            <person name="Shen Y.-Q."/>
            <person name="Zeng Q."/>
            <person name="Galagan J."/>
            <person name="Birren B.W."/>
            <person name="Cuomo C.A."/>
            <person name="Wickes B.L."/>
        </authorList>
    </citation>
    <scope>NUCLEOTIDE SEQUENCE [LARGE SCALE GENOMIC DNA]</scope>
    <source>
        <strain evidence="3">RA 99-880 / ATCC MYA-4621 / FGSC 9543 / NRRL 43880</strain>
    </source>
</reference>
<accession>I1BH32</accession>